<evidence type="ECO:0000313" key="2">
    <source>
        <dbReference type="EMBL" id="RNA44108.1"/>
    </source>
</evidence>
<accession>A0A3M7T8D0</accession>
<reference evidence="2 3" key="1">
    <citation type="journal article" date="2018" name="Sci. Rep.">
        <title>Genomic signatures of local adaptation to the degree of environmental predictability in rotifers.</title>
        <authorList>
            <person name="Franch-Gras L."/>
            <person name="Hahn C."/>
            <person name="Garcia-Roger E.M."/>
            <person name="Carmona M.J."/>
            <person name="Serra M."/>
            <person name="Gomez A."/>
        </authorList>
    </citation>
    <scope>NUCLEOTIDE SEQUENCE [LARGE SCALE GENOMIC DNA]</scope>
    <source>
        <strain evidence="2">HYR1</strain>
    </source>
</reference>
<sequence>MQHGATFKVASTLLFIAIFTYSYLNLPNVLHAGLILNNISFVTKENFQRRRNKLFMHFFVNKVCQFFFRKIWSHLCSSSSIKKIEKNNQHTLNFI</sequence>
<keyword evidence="1" id="KW-0812">Transmembrane</keyword>
<organism evidence="2 3">
    <name type="scientific">Brachionus plicatilis</name>
    <name type="common">Marine rotifer</name>
    <name type="synonym">Brachionus muelleri</name>
    <dbReference type="NCBI Taxonomy" id="10195"/>
    <lineage>
        <taxon>Eukaryota</taxon>
        <taxon>Metazoa</taxon>
        <taxon>Spiralia</taxon>
        <taxon>Gnathifera</taxon>
        <taxon>Rotifera</taxon>
        <taxon>Eurotatoria</taxon>
        <taxon>Monogononta</taxon>
        <taxon>Pseudotrocha</taxon>
        <taxon>Ploima</taxon>
        <taxon>Brachionidae</taxon>
        <taxon>Brachionus</taxon>
    </lineage>
</organism>
<keyword evidence="1" id="KW-1133">Transmembrane helix</keyword>
<feature type="transmembrane region" description="Helical" evidence="1">
    <location>
        <begin position="7"/>
        <end position="24"/>
    </location>
</feature>
<evidence type="ECO:0000313" key="3">
    <source>
        <dbReference type="Proteomes" id="UP000276133"/>
    </source>
</evidence>
<dbReference type="EMBL" id="REGN01000152">
    <property type="protein sequence ID" value="RNA44108.1"/>
    <property type="molecule type" value="Genomic_DNA"/>
</dbReference>
<keyword evidence="1" id="KW-0472">Membrane</keyword>
<keyword evidence="3" id="KW-1185">Reference proteome</keyword>
<comment type="caution">
    <text evidence="2">The sequence shown here is derived from an EMBL/GenBank/DDBJ whole genome shotgun (WGS) entry which is preliminary data.</text>
</comment>
<protein>
    <submittedName>
        <fullName evidence="2">Uncharacterized protein</fullName>
    </submittedName>
</protein>
<proteinExistence type="predicted"/>
<dbReference type="AlphaFoldDB" id="A0A3M7T8D0"/>
<name>A0A3M7T8D0_BRAPC</name>
<gene>
    <name evidence="2" type="ORF">BpHYR1_001018</name>
</gene>
<evidence type="ECO:0000256" key="1">
    <source>
        <dbReference type="SAM" id="Phobius"/>
    </source>
</evidence>
<dbReference type="Proteomes" id="UP000276133">
    <property type="component" value="Unassembled WGS sequence"/>
</dbReference>